<protein>
    <submittedName>
        <fullName evidence="2">Uncharacterized protein</fullName>
    </submittedName>
</protein>
<dbReference type="Proteomes" id="UP001206128">
    <property type="component" value="Unassembled WGS sequence"/>
</dbReference>
<feature type="region of interest" description="Disordered" evidence="1">
    <location>
        <begin position="31"/>
        <end position="149"/>
    </location>
</feature>
<dbReference type="EMBL" id="JAMTCK010000003">
    <property type="protein sequence ID" value="MCP2164737.1"/>
    <property type="molecule type" value="Genomic_DNA"/>
</dbReference>
<feature type="compositionally biased region" description="Low complexity" evidence="1">
    <location>
        <begin position="67"/>
        <end position="77"/>
    </location>
</feature>
<proteinExistence type="predicted"/>
<dbReference type="AlphaFoldDB" id="A0AAE3KF93"/>
<accession>A0AAE3KF93</accession>
<feature type="compositionally biased region" description="Polar residues" evidence="1">
    <location>
        <begin position="88"/>
        <end position="102"/>
    </location>
</feature>
<keyword evidence="3" id="KW-1185">Reference proteome</keyword>
<comment type="caution">
    <text evidence="2">The sequence shown here is derived from an EMBL/GenBank/DDBJ whole genome shotgun (WGS) entry which is preliminary data.</text>
</comment>
<organism evidence="2 3">
    <name type="scientific">Goodfellowiella coeruleoviolacea</name>
    <dbReference type="NCBI Taxonomy" id="334858"/>
    <lineage>
        <taxon>Bacteria</taxon>
        <taxon>Bacillati</taxon>
        <taxon>Actinomycetota</taxon>
        <taxon>Actinomycetes</taxon>
        <taxon>Pseudonocardiales</taxon>
        <taxon>Pseudonocardiaceae</taxon>
        <taxon>Goodfellowiella</taxon>
    </lineage>
</organism>
<evidence type="ECO:0000313" key="2">
    <source>
        <dbReference type="EMBL" id="MCP2164737.1"/>
    </source>
</evidence>
<name>A0AAE3KF93_9PSEU</name>
<sequence length="177" mass="17975">MQLSRLPLPPVSVGAAIAVVLGLALGVTFGNQPTEVDKEGAPERPGITDASSQQDDASGAGQPMEYVPETVTVTVTPSAPASGERRGSGQSRATSTPATRAKTSAETRPNREMPAKPAQPAAPQHSAIKPVPPSDVPNVPGSLGPSLPASISLLPSLGDPGQGLAENLLGLRDQILR</sequence>
<feature type="compositionally biased region" description="Low complexity" evidence="1">
    <location>
        <begin position="115"/>
        <end position="124"/>
    </location>
</feature>
<reference evidence="2" key="1">
    <citation type="submission" date="2022-06" db="EMBL/GenBank/DDBJ databases">
        <title>Genomic Encyclopedia of Archaeal and Bacterial Type Strains, Phase II (KMG-II): from individual species to whole genera.</title>
        <authorList>
            <person name="Goeker M."/>
        </authorList>
    </citation>
    <scope>NUCLEOTIDE SEQUENCE</scope>
    <source>
        <strain evidence="2">DSM 43935</strain>
    </source>
</reference>
<evidence type="ECO:0000256" key="1">
    <source>
        <dbReference type="SAM" id="MobiDB-lite"/>
    </source>
</evidence>
<feature type="compositionally biased region" description="Low complexity" evidence="1">
    <location>
        <begin position="140"/>
        <end position="149"/>
    </location>
</feature>
<dbReference type="RefSeq" id="WP_253768732.1">
    <property type="nucleotide sequence ID" value="NZ_JAMTCK010000003.1"/>
</dbReference>
<gene>
    <name evidence="2" type="ORF">LX83_001577</name>
</gene>
<feature type="compositionally biased region" description="Basic and acidic residues" evidence="1">
    <location>
        <begin position="103"/>
        <end position="114"/>
    </location>
</feature>
<evidence type="ECO:0000313" key="3">
    <source>
        <dbReference type="Proteomes" id="UP001206128"/>
    </source>
</evidence>